<comment type="caution">
    <text evidence="8">The sequence shown here is derived from an EMBL/GenBank/DDBJ whole genome shotgun (WGS) entry which is preliminary data.</text>
</comment>
<dbReference type="InterPro" id="IPR033389">
    <property type="entry name" value="AUX/IAA_dom"/>
</dbReference>
<reference evidence="8 9" key="1">
    <citation type="journal article" date="2014" name="Agronomy (Basel)">
        <title>A Draft Genome Sequence for Ensete ventricosum, the Drought-Tolerant Tree Against Hunger.</title>
        <authorList>
            <person name="Harrison J."/>
            <person name="Moore K.A."/>
            <person name="Paszkiewicz K."/>
            <person name="Jones T."/>
            <person name="Grant M."/>
            <person name="Ambacheew D."/>
            <person name="Muzemil S."/>
            <person name="Studholme D.J."/>
        </authorList>
    </citation>
    <scope>NUCLEOTIDE SEQUENCE [LARGE SCALE GENOMIC DNA]</scope>
</reference>
<dbReference type="SUPFAM" id="SSF54277">
    <property type="entry name" value="CAD &amp; PB1 domains"/>
    <property type="match status" value="1"/>
</dbReference>
<dbReference type="PROSITE" id="PS51745">
    <property type="entry name" value="PB1"/>
    <property type="match status" value="1"/>
</dbReference>
<name>A0A426ZMZ1_ENSVE</name>
<organism evidence="8 9">
    <name type="scientific">Ensete ventricosum</name>
    <name type="common">Abyssinian banana</name>
    <name type="synonym">Musa ensete</name>
    <dbReference type="NCBI Taxonomy" id="4639"/>
    <lineage>
        <taxon>Eukaryota</taxon>
        <taxon>Viridiplantae</taxon>
        <taxon>Streptophyta</taxon>
        <taxon>Embryophyta</taxon>
        <taxon>Tracheophyta</taxon>
        <taxon>Spermatophyta</taxon>
        <taxon>Magnoliopsida</taxon>
        <taxon>Liliopsida</taxon>
        <taxon>Zingiberales</taxon>
        <taxon>Musaceae</taxon>
        <taxon>Ensete</taxon>
    </lineage>
</organism>
<comment type="subunit">
    <text evidence="7">Homodimers and heterodimers.</text>
</comment>
<keyword evidence="6 7" id="KW-0927">Auxin signaling pathway</keyword>
<evidence type="ECO:0000256" key="5">
    <source>
        <dbReference type="ARBA" id="ARBA00023242"/>
    </source>
</evidence>
<feature type="non-terminal residue" evidence="8">
    <location>
        <position position="1"/>
    </location>
</feature>
<dbReference type="Gene3D" id="2.30.30.1040">
    <property type="match status" value="1"/>
</dbReference>
<evidence type="ECO:0000313" key="9">
    <source>
        <dbReference type="Proteomes" id="UP000287651"/>
    </source>
</evidence>
<evidence type="ECO:0000256" key="2">
    <source>
        <dbReference type="ARBA" id="ARBA00023015"/>
    </source>
</evidence>
<protein>
    <recommendedName>
        <fullName evidence="7">Auxin-responsive protein</fullName>
    </recommendedName>
</protein>
<evidence type="ECO:0000256" key="3">
    <source>
        <dbReference type="ARBA" id="ARBA00023125"/>
    </source>
</evidence>
<evidence type="ECO:0000256" key="1">
    <source>
        <dbReference type="ARBA" id="ARBA00004123"/>
    </source>
</evidence>
<dbReference type="GO" id="GO:0003677">
    <property type="term" value="F:DNA binding"/>
    <property type="evidence" value="ECO:0007669"/>
    <property type="project" value="UniProtKB-KW"/>
</dbReference>
<proteinExistence type="inferred from homology"/>
<dbReference type="AlphaFoldDB" id="A0A426ZMZ1"/>
<dbReference type="Proteomes" id="UP000287651">
    <property type="component" value="Unassembled WGS sequence"/>
</dbReference>
<dbReference type="GO" id="GO:0005634">
    <property type="term" value="C:nucleus"/>
    <property type="evidence" value="ECO:0007669"/>
    <property type="project" value="UniProtKB-SubCell"/>
</dbReference>
<dbReference type="Gene3D" id="3.10.20.90">
    <property type="entry name" value="Phosphatidylinositol 3-kinase Catalytic Subunit, Chain A, domain 1"/>
    <property type="match status" value="1"/>
</dbReference>
<evidence type="ECO:0000256" key="7">
    <source>
        <dbReference type="RuleBase" id="RU004549"/>
    </source>
</evidence>
<dbReference type="SUPFAM" id="SSF101936">
    <property type="entry name" value="DNA-binding pseudobarrel domain"/>
    <property type="match status" value="1"/>
</dbReference>
<dbReference type="InterPro" id="IPR044835">
    <property type="entry name" value="ARF_plant"/>
</dbReference>
<dbReference type="PANTHER" id="PTHR31384">
    <property type="entry name" value="AUXIN RESPONSE FACTOR 4-RELATED"/>
    <property type="match status" value="1"/>
</dbReference>
<dbReference type="GO" id="GO:0009734">
    <property type="term" value="P:auxin-activated signaling pathway"/>
    <property type="evidence" value="ECO:0007669"/>
    <property type="project" value="UniProtKB-UniRule"/>
</dbReference>
<dbReference type="InterPro" id="IPR015300">
    <property type="entry name" value="DNA-bd_pseudobarrel_sf"/>
</dbReference>
<dbReference type="EMBL" id="AMZH03005837">
    <property type="protein sequence ID" value="RRT65369.1"/>
    <property type="molecule type" value="Genomic_DNA"/>
</dbReference>
<accession>A0A426ZMZ1</accession>
<keyword evidence="3" id="KW-0238">DNA-binding</keyword>
<dbReference type="Pfam" id="PF02309">
    <property type="entry name" value="AUX_IAA"/>
    <property type="match status" value="1"/>
</dbReference>
<comment type="similarity">
    <text evidence="7">Belongs to the Aux/IAA family.</text>
</comment>
<dbReference type="PANTHER" id="PTHR31384:SF96">
    <property type="entry name" value="AUXIN RESPONSE FACTOR 1"/>
    <property type="match status" value="1"/>
</dbReference>
<keyword evidence="2 7" id="KW-0805">Transcription regulation</keyword>
<keyword evidence="4 7" id="KW-0804">Transcription</keyword>
<comment type="subcellular location">
    <subcellularLocation>
        <location evidence="1 7">Nucleus</location>
    </subcellularLocation>
</comment>
<evidence type="ECO:0000313" key="8">
    <source>
        <dbReference type="EMBL" id="RRT65369.1"/>
    </source>
</evidence>
<sequence length="205" mass="23459">DMTQDPPWQELVAKDLHQNDWRFRHIFRGLYYIYSVVQWDESSSIQRPDCVSPWELEPLVAATPPTSQPVQRIKRTRPPASSVILPEPSPAPGMDFAISNCFQSLFIGKLFLLEMPVRNSVSCSSCYLKLESMLKRLLFVQVHMQGMAVGRAVDLTRLFGYDQLVQKLEEMFDIEGGLSGGVKKWVVVYTDDEDDMMLVGDDPWQ</sequence>
<dbReference type="InterPro" id="IPR053793">
    <property type="entry name" value="PB1-like"/>
</dbReference>
<evidence type="ECO:0000256" key="6">
    <source>
        <dbReference type="ARBA" id="ARBA00023294"/>
    </source>
</evidence>
<gene>
    <name evidence="8" type="ORF">B296_00035963</name>
</gene>
<keyword evidence="5 7" id="KW-0539">Nucleus</keyword>
<comment type="function">
    <text evidence="7">Aux/IAA proteins are short-lived transcriptional factors that function as repressors of early auxin response genes at low auxin concentrations.</text>
</comment>
<evidence type="ECO:0000256" key="4">
    <source>
        <dbReference type="ARBA" id="ARBA00023163"/>
    </source>
</evidence>
<keyword evidence="7" id="KW-0678">Repressor</keyword>
<dbReference type="GO" id="GO:0006355">
    <property type="term" value="P:regulation of DNA-templated transcription"/>
    <property type="evidence" value="ECO:0007669"/>
    <property type="project" value="InterPro"/>
</dbReference>